<evidence type="ECO:0000256" key="6">
    <source>
        <dbReference type="ARBA" id="ARBA00023136"/>
    </source>
</evidence>
<comment type="subcellular location">
    <subcellularLocation>
        <location evidence="1">Cell membrane</location>
    </subcellularLocation>
</comment>
<dbReference type="Proteomes" id="UP000466997">
    <property type="component" value="Chromosome"/>
</dbReference>
<dbReference type="InterPro" id="IPR038468">
    <property type="entry name" value="MmpS_C"/>
</dbReference>
<keyword evidence="4 7" id="KW-0812">Transmembrane</keyword>
<evidence type="ECO:0000256" key="1">
    <source>
        <dbReference type="ARBA" id="ARBA00004236"/>
    </source>
</evidence>
<reference evidence="8 9" key="1">
    <citation type="journal article" date="2019" name="Emerg. Microbes Infect.">
        <title>Comprehensive subspecies identification of 175 nontuberculous mycobacteria species based on 7547 genomic profiles.</title>
        <authorList>
            <person name="Matsumoto Y."/>
            <person name="Kinjo T."/>
            <person name="Motooka D."/>
            <person name="Nabeya D."/>
            <person name="Jung N."/>
            <person name="Uechi K."/>
            <person name="Horii T."/>
            <person name="Iida T."/>
            <person name="Fujita J."/>
            <person name="Nakamura S."/>
        </authorList>
    </citation>
    <scope>NUCLEOTIDE SEQUENCE [LARGE SCALE GENOMIC DNA]</scope>
    <source>
        <strain evidence="8 9">JCM 6391</strain>
    </source>
</reference>
<dbReference type="EMBL" id="AP022562">
    <property type="protein sequence ID" value="BBX12038.1"/>
    <property type="molecule type" value="Genomic_DNA"/>
</dbReference>
<dbReference type="GO" id="GO:0005886">
    <property type="term" value="C:plasma membrane"/>
    <property type="evidence" value="ECO:0007669"/>
    <property type="project" value="UniProtKB-SubCell"/>
</dbReference>
<dbReference type="Pfam" id="PF05423">
    <property type="entry name" value="Mycobact_memb"/>
    <property type="match status" value="1"/>
</dbReference>
<dbReference type="AlphaFoldDB" id="A0A7I7JKT6"/>
<organism evidence="8 9">
    <name type="scientific">Mycobacterium novum</name>
    <dbReference type="NCBI Taxonomy" id="2492438"/>
    <lineage>
        <taxon>Bacteria</taxon>
        <taxon>Bacillati</taxon>
        <taxon>Actinomycetota</taxon>
        <taxon>Actinomycetes</taxon>
        <taxon>Mycobacteriales</taxon>
        <taxon>Mycobacteriaceae</taxon>
        <taxon>Mycobacterium</taxon>
    </lineage>
</organism>
<proteinExistence type="inferred from homology"/>
<keyword evidence="3" id="KW-1003">Cell membrane</keyword>
<evidence type="ECO:0000313" key="9">
    <source>
        <dbReference type="Proteomes" id="UP000466997"/>
    </source>
</evidence>
<evidence type="ECO:0000256" key="4">
    <source>
        <dbReference type="ARBA" id="ARBA00022692"/>
    </source>
</evidence>
<accession>A0A7I7JKT6</accession>
<dbReference type="Gene3D" id="2.60.40.2880">
    <property type="entry name" value="MmpS1-5, C-terminal soluble domain"/>
    <property type="match status" value="1"/>
</dbReference>
<evidence type="ECO:0000256" key="2">
    <source>
        <dbReference type="ARBA" id="ARBA00007531"/>
    </source>
</evidence>
<evidence type="ECO:0000313" key="8">
    <source>
        <dbReference type="EMBL" id="BBX12038.1"/>
    </source>
</evidence>
<dbReference type="InterPro" id="IPR008693">
    <property type="entry name" value="MmpS"/>
</dbReference>
<evidence type="ECO:0000256" key="7">
    <source>
        <dbReference type="SAM" id="Phobius"/>
    </source>
</evidence>
<keyword evidence="5 7" id="KW-1133">Transmembrane helix</keyword>
<evidence type="ECO:0000256" key="5">
    <source>
        <dbReference type="ARBA" id="ARBA00022989"/>
    </source>
</evidence>
<feature type="transmembrane region" description="Helical" evidence="7">
    <location>
        <begin position="20"/>
        <end position="39"/>
    </location>
</feature>
<evidence type="ECO:0008006" key="10">
    <source>
        <dbReference type="Google" id="ProtNLM"/>
    </source>
</evidence>
<keyword evidence="6 7" id="KW-0472">Membrane</keyword>
<evidence type="ECO:0000256" key="3">
    <source>
        <dbReference type="ARBA" id="ARBA00022475"/>
    </source>
</evidence>
<dbReference type="KEGG" id="mnm:MNVM_11190"/>
<keyword evidence="9" id="KW-1185">Reference proteome</keyword>
<sequence>MGGMDLTRGVAIFPLLKHLWIPLVAAVVVASTVFAVSNLREVFGTEHHTSYADTATADTESFNPKHLTYEVFGAPGTVAMISYFDADSEPRTIRNVHLPWSLTFEITQATAAGSLMAQGDSSRIGCRIRVDDEIKSEKTVNLVNALTFCVLKAA</sequence>
<comment type="similarity">
    <text evidence="2">Belongs to the MmpS family.</text>
</comment>
<gene>
    <name evidence="8" type="ORF">MNVM_11190</name>
</gene>
<name>A0A7I7JKT6_9MYCO</name>
<protein>
    <recommendedName>
        <fullName evidence="10">Siderophore export accessory protein MmpS4</fullName>
    </recommendedName>
</protein>